<keyword evidence="1" id="KW-1133">Transmembrane helix</keyword>
<evidence type="ECO:0000256" key="1">
    <source>
        <dbReference type="SAM" id="Phobius"/>
    </source>
</evidence>
<feature type="transmembrane region" description="Helical" evidence="1">
    <location>
        <begin position="7"/>
        <end position="29"/>
    </location>
</feature>
<evidence type="ECO:0000313" key="3">
    <source>
        <dbReference type="Proteomes" id="UP000627464"/>
    </source>
</evidence>
<protein>
    <submittedName>
        <fullName evidence="2">Uncharacterized protein</fullName>
    </submittedName>
</protein>
<accession>A0ABQ1GJ78</accession>
<feature type="transmembrane region" description="Helical" evidence="1">
    <location>
        <begin position="35"/>
        <end position="56"/>
    </location>
</feature>
<dbReference type="PROSITE" id="PS51257">
    <property type="entry name" value="PROKAR_LIPOPROTEIN"/>
    <property type="match status" value="1"/>
</dbReference>
<sequence>MKTHIFIISMFTGIVATYAVLFLGCLFTGNTLPTVGIIIISLIVGASAQQLSRLLMSNK</sequence>
<name>A0ABQ1GJ78_9GAMM</name>
<gene>
    <name evidence="2" type="ORF">GCM10011328_19800</name>
</gene>
<dbReference type="Proteomes" id="UP000627464">
    <property type="component" value="Unassembled WGS sequence"/>
</dbReference>
<evidence type="ECO:0000313" key="2">
    <source>
        <dbReference type="EMBL" id="GGA44717.1"/>
    </source>
</evidence>
<keyword evidence="1" id="KW-0812">Transmembrane</keyword>
<dbReference type="EMBL" id="BMFZ01000004">
    <property type="protein sequence ID" value="GGA44717.1"/>
    <property type="molecule type" value="Genomic_DNA"/>
</dbReference>
<proteinExistence type="predicted"/>
<keyword evidence="3" id="KW-1185">Reference proteome</keyword>
<reference evidence="3" key="1">
    <citation type="journal article" date="2019" name="Int. J. Syst. Evol. Microbiol.">
        <title>The Global Catalogue of Microorganisms (GCM) 10K type strain sequencing project: providing services to taxonomists for standard genome sequencing and annotation.</title>
        <authorList>
            <consortium name="The Broad Institute Genomics Platform"/>
            <consortium name="The Broad Institute Genome Sequencing Center for Infectious Disease"/>
            <person name="Wu L."/>
            <person name="Ma J."/>
        </authorList>
    </citation>
    <scope>NUCLEOTIDE SEQUENCE [LARGE SCALE GENOMIC DNA]</scope>
    <source>
        <strain evidence="3">CGMCC 1.12806</strain>
    </source>
</reference>
<comment type="caution">
    <text evidence="2">The sequence shown here is derived from an EMBL/GenBank/DDBJ whole genome shotgun (WGS) entry which is preliminary data.</text>
</comment>
<keyword evidence="1" id="KW-0472">Membrane</keyword>
<organism evidence="2 3">
    <name type="scientific">Hafnia psychrotolerans</name>
    <dbReference type="NCBI Taxonomy" id="1477018"/>
    <lineage>
        <taxon>Bacteria</taxon>
        <taxon>Pseudomonadati</taxon>
        <taxon>Pseudomonadota</taxon>
        <taxon>Gammaproteobacteria</taxon>
        <taxon>Enterobacterales</taxon>
        <taxon>Hafniaceae</taxon>
        <taxon>Hafnia</taxon>
    </lineage>
</organism>